<dbReference type="AlphaFoldDB" id="A0A8H3YV92"/>
<evidence type="ECO:0000313" key="1">
    <source>
        <dbReference type="EMBL" id="KAE9973208.1"/>
    </source>
</evidence>
<reference evidence="1 2" key="1">
    <citation type="submission" date="2019-11" db="EMBL/GenBank/DDBJ databases">
        <title>Venturia inaequalis Genome Resource.</title>
        <authorList>
            <person name="Lichtner F.J."/>
        </authorList>
    </citation>
    <scope>NUCLEOTIDE SEQUENCE [LARGE SCALE GENOMIC DNA]</scope>
    <source>
        <strain evidence="1">Bline_iso_100314</strain>
    </source>
</reference>
<comment type="caution">
    <text evidence="1">The sequence shown here is derived from an EMBL/GenBank/DDBJ whole genome shotgun (WGS) entry which is preliminary data.</text>
</comment>
<sequence length="138" mass="14656">MIAPATRATKPTALPPILLAAAPVVVLGAVLDVLVVPRCEVVDVAPDGEIVTVDEVVVADIVELANDEVLNYKGNKEKDATHLLTLKWFGARMRILAAVKKRAWKGGAVLAVYLGSVDLSNVQEVIANKPVLAPKLDM</sequence>
<dbReference type="Proteomes" id="UP000433883">
    <property type="component" value="Unassembled WGS sequence"/>
</dbReference>
<evidence type="ECO:0000313" key="2">
    <source>
        <dbReference type="Proteomes" id="UP000433883"/>
    </source>
</evidence>
<accession>A0A8H3YV92</accession>
<proteinExistence type="predicted"/>
<gene>
    <name evidence="1" type="ORF">BLS_003729</name>
</gene>
<organism evidence="1 2">
    <name type="scientific">Venturia inaequalis</name>
    <name type="common">Apple scab fungus</name>
    <dbReference type="NCBI Taxonomy" id="5025"/>
    <lineage>
        <taxon>Eukaryota</taxon>
        <taxon>Fungi</taxon>
        <taxon>Dikarya</taxon>
        <taxon>Ascomycota</taxon>
        <taxon>Pezizomycotina</taxon>
        <taxon>Dothideomycetes</taxon>
        <taxon>Pleosporomycetidae</taxon>
        <taxon>Venturiales</taxon>
        <taxon>Venturiaceae</taxon>
        <taxon>Venturia</taxon>
    </lineage>
</organism>
<dbReference type="EMBL" id="WNWQ01000240">
    <property type="protein sequence ID" value="KAE9973208.1"/>
    <property type="molecule type" value="Genomic_DNA"/>
</dbReference>
<name>A0A8H3YV92_VENIN</name>
<protein>
    <submittedName>
        <fullName evidence="1">Uncharacterized protein</fullName>
    </submittedName>
</protein>